<protein>
    <recommendedName>
        <fullName evidence="7">ornithine decarboxylase</fullName>
        <ecNumber evidence="7">4.1.1.17</ecNumber>
    </recommendedName>
</protein>
<gene>
    <name evidence="14" type="primary">LOC110978035</name>
</gene>
<evidence type="ECO:0000256" key="9">
    <source>
        <dbReference type="ARBA" id="ARBA00046672"/>
    </source>
</evidence>
<dbReference type="SUPFAM" id="SSF50621">
    <property type="entry name" value="Alanine racemase C-terminal domain-like"/>
    <property type="match status" value="1"/>
</dbReference>
<dbReference type="GO" id="GO:0033387">
    <property type="term" value="P:putrescine biosynthetic process from arginine, via ornithine"/>
    <property type="evidence" value="ECO:0007669"/>
    <property type="project" value="TreeGrafter"/>
</dbReference>
<evidence type="ECO:0000256" key="10">
    <source>
        <dbReference type="ARBA" id="ARBA00049127"/>
    </source>
</evidence>
<dbReference type="Pfam" id="PF02784">
    <property type="entry name" value="Orn_Arg_deC_N"/>
    <property type="match status" value="1"/>
</dbReference>
<dbReference type="SUPFAM" id="SSF51419">
    <property type="entry name" value="PLP-binding barrel"/>
    <property type="match status" value="1"/>
</dbReference>
<name>A0A8B7Y9G9_ACAPL</name>
<evidence type="ECO:0000256" key="5">
    <source>
        <dbReference type="ARBA" id="ARBA00023239"/>
    </source>
</evidence>
<evidence type="ECO:0000256" key="3">
    <source>
        <dbReference type="ARBA" id="ARBA00022898"/>
    </source>
</evidence>
<keyword evidence="13" id="KW-1185">Reference proteome</keyword>
<dbReference type="PRINTS" id="PR01182">
    <property type="entry name" value="ORNDCRBXLASE"/>
</dbReference>
<dbReference type="InterPro" id="IPR029066">
    <property type="entry name" value="PLP-binding_barrel"/>
</dbReference>
<comment type="similarity">
    <text evidence="2">Belongs to the Orn/Lys/Arg decarboxylase class-II family.</text>
</comment>
<evidence type="ECO:0000256" key="2">
    <source>
        <dbReference type="ARBA" id="ARBA00008872"/>
    </source>
</evidence>
<dbReference type="InterPro" id="IPR009006">
    <property type="entry name" value="Ala_racemase/Decarboxylase_C"/>
</dbReference>
<sequence>MDDPSPHSGVKISMYEKESISMIAKWSIEANSSAERDYDDPFYICDLGDVIAKDRKWQELLPTVETFYAVKCNPDLAILRLLVGLGRGFDCSSKREIQMVLDAGASPDRIIYANTCKQESHLRYAKEKGVSLMTFDSADELQKIDRVYPEATLVLRMRYDDPNAVYKLGSKFGCSQDSIPRLMELAKTLGLNVVGISFHIGAGARDPNMFAGAISCAKTLFGVGKAVGYDMTLLDIGGGFPGKTSFRIGFQQFAEAISESLEEHFPADCGVRVIAEPGTFYVQSAVHLVANVIATRKVGASSDILQENSKLKKHYFVNTGLYNSFNALYTVPDYFAPPCPLRELEEDEPFYPSCIWGPTCDATDCIFPDCRLPELRAGDFVIFRDMGAYASSASCDFNGFGTPTSRYTATRKYLPLLREVFQGCATENVDIDPQTKTSE</sequence>
<dbReference type="GO" id="GO:0004586">
    <property type="term" value="F:ornithine decarboxylase activity"/>
    <property type="evidence" value="ECO:0007669"/>
    <property type="project" value="UniProtKB-EC"/>
</dbReference>
<feature type="modified residue" description="N6-(pyridoxal phosphate)lysine" evidence="11">
    <location>
        <position position="71"/>
    </location>
</feature>
<keyword evidence="4" id="KW-0620">Polyamine biosynthesis</keyword>
<evidence type="ECO:0000313" key="13">
    <source>
        <dbReference type="Proteomes" id="UP000694845"/>
    </source>
</evidence>
<keyword evidence="3 11" id="KW-0663">Pyridoxal phosphate</keyword>
<dbReference type="FunFam" id="3.20.20.10:FF:000005">
    <property type="entry name" value="Ornithine decarboxylase"/>
    <property type="match status" value="1"/>
</dbReference>
<dbReference type="AlphaFoldDB" id="A0A8B7Y9G9"/>
<evidence type="ECO:0000256" key="4">
    <source>
        <dbReference type="ARBA" id="ARBA00023115"/>
    </source>
</evidence>
<dbReference type="PANTHER" id="PTHR11482">
    <property type="entry name" value="ARGININE/DIAMINOPIMELATE/ORNITHINE DECARBOXYLASE"/>
    <property type="match status" value="1"/>
</dbReference>
<dbReference type="InterPro" id="IPR022644">
    <property type="entry name" value="De-COase2_N"/>
</dbReference>
<keyword evidence="5" id="KW-0456">Lyase</keyword>
<evidence type="ECO:0000313" key="14">
    <source>
        <dbReference type="RefSeq" id="XP_022088366.1"/>
    </source>
</evidence>
<comment type="catalytic activity">
    <reaction evidence="10">
        <text>L-ornithine + H(+) = putrescine + CO2</text>
        <dbReference type="Rhea" id="RHEA:22964"/>
        <dbReference type="ChEBI" id="CHEBI:15378"/>
        <dbReference type="ChEBI" id="CHEBI:16526"/>
        <dbReference type="ChEBI" id="CHEBI:46911"/>
        <dbReference type="ChEBI" id="CHEBI:326268"/>
        <dbReference type="EC" id="4.1.1.17"/>
    </reaction>
</comment>
<accession>A0A8B7Y9G9</accession>
<evidence type="ECO:0000256" key="6">
    <source>
        <dbReference type="ARBA" id="ARBA00034115"/>
    </source>
</evidence>
<evidence type="ECO:0000256" key="7">
    <source>
        <dbReference type="ARBA" id="ARBA00034138"/>
    </source>
</evidence>
<dbReference type="GO" id="GO:0005737">
    <property type="term" value="C:cytoplasm"/>
    <property type="evidence" value="ECO:0007669"/>
    <property type="project" value="TreeGrafter"/>
</dbReference>
<comment type="cofactor">
    <cofactor evidence="1 11">
        <name>pyridoxal 5'-phosphate</name>
        <dbReference type="ChEBI" id="CHEBI:597326"/>
    </cofactor>
</comment>
<comment type="function">
    <text evidence="8">Catalyzes the first and rate-limiting step of polyamine biosynthesis that converts ornithine into putrescine, which is the precursor for the polyamines, spermidine and spermine. Polyamines are essential for cell proliferation and are implicated in cellular processes, ranging from DNA replication to apoptosis.</text>
</comment>
<dbReference type="Gene3D" id="3.20.20.10">
    <property type="entry name" value="Alanine racemase"/>
    <property type="match status" value="1"/>
</dbReference>
<dbReference type="PRINTS" id="PR01179">
    <property type="entry name" value="ODADCRBXLASE"/>
</dbReference>
<feature type="domain" description="Orn/DAP/Arg decarboxylase 2 N-terminal" evidence="12">
    <location>
        <begin position="48"/>
        <end position="282"/>
    </location>
</feature>
<comment type="pathway">
    <text evidence="6">Amine and polyamine biosynthesis; putrescine biosynthesis via L-ornithine pathway; putrescine from L-ornithine: step 1/1.</text>
</comment>
<reference evidence="14" key="1">
    <citation type="submission" date="2025-08" db="UniProtKB">
        <authorList>
            <consortium name="RefSeq"/>
        </authorList>
    </citation>
    <scope>IDENTIFICATION</scope>
</reference>
<evidence type="ECO:0000256" key="1">
    <source>
        <dbReference type="ARBA" id="ARBA00001933"/>
    </source>
</evidence>
<organism evidence="13 14">
    <name type="scientific">Acanthaster planci</name>
    <name type="common">Crown-of-thorns starfish</name>
    <dbReference type="NCBI Taxonomy" id="133434"/>
    <lineage>
        <taxon>Eukaryota</taxon>
        <taxon>Metazoa</taxon>
        <taxon>Echinodermata</taxon>
        <taxon>Eleutherozoa</taxon>
        <taxon>Asterozoa</taxon>
        <taxon>Asteroidea</taxon>
        <taxon>Valvatacea</taxon>
        <taxon>Valvatida</taxon>
        <taxon>Acanthasteridae</taxon>
        <taxon>Acanthaster</taxon>
    </lineage>
</organism>
<dbReference type="EC" id="4.1.1.17" evidence="7"/>
<dbReference type="OMA" id="VMQYGVQ"/>
<dbReference type="PANTHER" id="PTHR11482:SF6">
    <property type="entry name" value="ORNITHINE DECARBOXYLASE 1-RELATED"/>
    <property type="match status" value="1"/>
</dbReference>
<dbReference type="GeneID" id="110978035"/>
<dbReference type="Gene3D" id="2.40.37.10">
    <property type="entry name" value="Lyase, Ornithine Decarboxylase, Chain A, domain 1"/>
    <property type="match status" value="1"/>
</dbReference>
<comment type="subunit">
    <text evidence="9">Homodimer. Only the dimer is catalytically active, as the active sites are constructed of residues from both monomers.</text>
</comment>
<dbReference type="InterPro" id="IPR022653">
    <property type="entry name" value="De-COase2_pyr-phos_BS"/>
</dbReference>
<dbReference type="Proteomes" id="UP000694845">
    <property type="component" value="Unplaced"/>
</dbReference>
<dbReference type="InterPro" id="IPR000183">
    <property type="entry name" value="Orn/DAP/Arg_de-COase"/>
</dbReference>
<evidence type="ECO:0000256" key="11">
    <source>
        <dbReference type="PIRSR" id="PIRSR600183-50"/>
    </source>
</evidence>
<evidence type="ECO:0000259" key="12">
    <source>
        <dbReference type="Pfam" id="PF02784"/>
    </source>
</evidence>
<proteinExistence type="inferred from homology"/>
<dbReference type="CDD" id="cd00622">
    <property type="entry name" value="PLPDE_III_ODC"/>
    <property type="match status" value="1"/>
</dbReference>
<dbReference type="KEGG" id="aplc:110978035"/>
<dbReference type="RefSeq" id="XP_022088366.1">
    <property type="nucleotide sequence ID" value="XM_022232674.1"/>
</dbReference>
<dbReference type="OrthoDB" id="5034579at2759"/>
<dbReference type="PROSITE" id="PS00878">
    <property type="entry name" value="ODR_DC_2_1"/>
    <property type="match status" value="1"/>
</dbReference>
<feature type="active site" description="Proton donor" evidence="11">
    <location>
        <position position="360"/>
    </location>
</feature>
<dbReference type="InterPro" id="IPR002433">
    <property type="entry name" value="Orn_de-COase"/>
</dbReference>
<evidence type="ECO:0000256" key="8">
    <source>
        <dbReference type="ARBA" id="ARBA00037173"/>
    </source>
</evidence>